<dbReference type="PANTHER" id="PTHR23346">
    <property type="entry name" value="TRANSLATIONAL ACTIVATOR GCN1-RELATED"/>
    <property type="match status" value="1"/>
</dbReference>
<dbReference type="Pfam" id="PF24492">
    <property type="entry name" value="HEAT_ECM29"/>
    <property type="match status" value="1"/>
</dbReference>
<accession>A0A150GBT7</accession>
<dbReference type="AlphaFoldDB" id="A0A150GBT7"/>
<name>A0A150GBT7_GONPE</name>
<dbReference type="PANTHER" id="PTHR23346:SF19">
    <property type="entry name" value="PROTEASOME ADAPTER AND SCAFFOLD PROTEIN ECM29"/>
    <property type="match status" value="1"/>
</dbReference>
<evidence type="ECO:0000313" key="3">
    <source>
        <dbReference type="EMBL" id="KXZ47233.1"/>
    </source>
</evidence>
<dbReference type="Proteomes" id="UP000075714">
    <property type="component" value="Unassembled WGS sequence"/>
</dbReference>
<organism evidence="3 4">
    <name type="scientific">Gonium pectorale</name>
    <name type="common">Green alga</name>
    <dbReference type="NCBI Taxonomy" id="33097"/>
    <lineage>
        <taxon>Eukaryota</taxon>
        <taxon>Viridiplantae</taxon>
        <taxon>Chlorophyta</taxon>
        <taxon>core chlorophytes</taxon>
        <taxon>Chlorophyceae</taxon>
        <taxon>CS clade</taxon>
        <taxon>Chlamydomonadales</taxon>
        <taxon>Volvocaceae</taxon>
        <taxon>Gonium</taxon>
    </lineage>
</organism>
<dbReference type="GO" id="GO:0060090">
    <property type="term" value="F:molecular adaptor activity"/>
    <property type="evidence" value="ECO:0007669"/>
    <property type="project" value="TreeGrafter"/>
</dbReference>
<sequence length="634" mass="64900">MPAGWAGHFGAILTDLLREMGGRLWRNRQAACSAAADLMQGRRWPELAPHMAQLWTMTFRAMDDIKESVRRAALSLARSLRGLTLRLADPQHTGAAGWGGAGGLVYCASAVATVFPVLLEQGLPSSVPEAAPPHALRPLLAALVPPLLEALSSLEDVRLNYVEQHAERLGLDSERLEGARVAAARASPLGDTLDLAARLADGPSLESLVPALVATVKRGVGLNTKVGTARFIRQLASRPATATAAPAPAASSAAAAAPDAAAAAAAAAPVPLLRPHAAPLLRALVGAVAGERSGTVRRAYAGAAAQVVRHAGEKRMDKFVADALASYAEPGADADARLCGGLLLRELLRAAPERMRAYDTAVLPAAFGARMDEDKEVAGVWGEIWEEGVSSEPAALRLYGSEICRTLVEMLGGTQWGRKKAAAEAAVRLTEVAPDALGAHARRLASALLSELAGGRLWDGKESLLAALAALAAADPRVIAEEPGHGAVVEALMGAVGRKKTSYRAAGLSALEKALRALPGDHYARVAPPLLASVQQLRLAALAALGAIVAAVGPTAAAAVGAPGQAEAPGGAGWSEEDRRVVLPEVVSGLAALAEADKSAAVVAAAGEIRSALQPLLLLPAGAASTPGDAMDVA</sequence>
<dbReference type="EMBL" id="LSYV01000038">
    <property type="protein sequence ID" value="KXZ47233.1"/>
    <property type="molecule type" value="Genomic_DNA"/>
</dbReference>
<gene>
    <name evidence="3" type="ORF">GPECTOR_37g239</name>
</gene>
<comment type="caution">
    <text evidence="3">The sequence shown here is derived from an EMBL/GenBank/DDBJ whole genome shotgun (WGS) entry which is preliminary data.</text>
</comment>
<dbReference type="OrthoDB" id="16066at2759"/>
<feature type="domain" description="Proteasome adapter and scaffold protein ECM29 HEAT-repeat" evidence="2">
    <location>
        <begin position="136"/>
        <end position="327"/>
    </location>
</feature>
<dbReference type="InterPro" id="IPR016024">
    <property type="entry name" value="ARM-type_fold"/>
</dbReference>
<dbReference type="STRING" id="33097.A0A150GBT7"/>
<evidence type="ECO:0000313" key="4">
    <source>
        <dbReference type="Proteomes" id="UP000075714"/>
    </source>
</evidence>
<dbReference type="InterPro" id="IPR011989">
    <property type="entry name" value="ARM-like"/>
</dbReference>
<dbReference type="GO" id="GO:0036503">
    <property type="term" value="P:ERAD pathway"/>
    <property type="evidence" value="ECO:0007669"/>
    <property type="project" value="TreeGrafter"/>
</dbReference>
<reference evidence="4" key="1">
    <citation type="journal article" date="2016" name="Nat. Commun.">
        <title>The Gonium pectorale genome demonstrates co-option of cell cycle regulation during the evolution of multicellularity.</title>
        <authorList>
            <person name="Hanschen E.R."/>
            <person name="Marriage T.N."/>
            <person name="Ferris P.J."/>
            <person name="Hamaji T."/>
            <person name="Toyoda A."/>
            <person name="Fujiyama A."/>
            <person name="Neme R."/>
            <person name="Noguchi H."/>
            <person name="Minakuchi Y."/>
            <person name="Suzuki M."/>
            <person name="Kawai-Toyooka H."/>
            <person name="Smith D.R."/>
            <person name="Sparks H."/>
            <person name="Anderson J."/>
            <person name="Bakaric R."/>
            <person name="Luria V."/>
            <person name="Karger A."/>
            <person name="Kirschner M.W."/>
            <person name="Durand P.M."/>
            <person name="Michod R.E."/>
            <person name="Nozaki H."/>
            <person name="Olson B.J."/>
        </authorList>
    </citation>
    <scope>NUCLEOTIDE SEQUENCE [LARGE SCALE GENOMIC DNA]</scope>
    <source>
        <strain evidence="4">NIES-2863</strain>
    </source>
</reference>
<dbReference type="Gene3D" id="1.25.10.10">
    <property type="entry name" value="Leucine-rich Repeat Variant"/>
    <property type="match status" value="2"/>
</dbReference>
<dbReference type="GO" id="GO:0005737">
    <property type="term" value="C:cytoplasm"/>
    <property type="evidence" value="ECO:0007669"/>
    <property type="project" value="TreeGrafter"/>
</dbReference>
<dbReference type="InterPro" id="IPR055443">
    <property type="entry name" value="HEAT_ECM29"/>
</dbReference>
<protein>
    <recommendedName>
        <fullName evidence="2">Proteasome adapter and scaffold protein ECM29 HEAT-repeat domain-containing protein</fullName>
    </recommendedName>
</protein>
<dbReference type="GO" id="GO:0005634">
    <property type="term" value="C:nucleus"/>
    <property type="evidence" value="ECO:0007669"/>
    <property type="project" value="TreeGrafter"/>
</dbReference>
<keyword evidence="1" id="KW-0677">Repeat</keyword>
<dbReference type="SUPFAM" id="SSF48371">
    <property type="entry name" value="ARM repeat"/>
    <property type="match status" value="1"/>
</dbReference>
<proteinExistence type="predicted"/>
<evidence type="ECO:0000256" key="1">
    <source>
        <dbReference type="ARBA" id="ARBA00022737"/>
    </source>
</evidence>
<keyword evidence="4" id="KW-1185">Reference proteome</keyword>
<evidence type="ECO:0000259" key="2">
    <source>
        <dbReference type="Pfam" id="PF24492"/>
    </source>
</evidence>